<comment type="caution">
    <text evidence="2">The sequence shown here is derived from an EMBL/GenBank/DDBJ whole genome shotgun (WGS) entry which is preliminary data.</text>
</comment>
<evidence type="ECO:0000313" key="2">
    <source>
        <dbReference type="EMBL" id="MBB4118380.1"/>
    </source>
</evidence>
<organism evidence="2 3">
    <name type="scientific">Mesonia hippocampi</name>
    <dbReference type="NCBI Taxonomy" id="1628250"/>
    <lineage>
        <taxon>Bacteria</taxon>
        <taxon>Pseudomonadati</taxon>
        <taxon>Bacteroidota</taxon>
        <taxon>Flavobacteriia</taxon>
        <taxon>Flavobacteriales</taxon>
        <taxon>Flavobacteriaceae</taxon>
        <taxon>Mesonia</taxon>
    </lineage>
</organism>
<feature type="chain" id="PRO_5032859972" description="Right-handed parallel beta-helix repeat-containing protein" evidence="1">
    <location>
        <begin position="28"/>
        <end position="418"/>
    </location>
</feature>
<proteinExistence type="predicted"/>
<keyword evidence="3" id="KW-1185">Reference proteome</keyword>
<keyword evidence="1" id="KW-0732">Signal</keyword>
<feature type="signal peptide" evidence="1">
    <location>
        <begin position="1"/>
        <end position="27"/>
    </location>
</feature>
<dbReference type="SUPFAM" id="SSF51126">
    <property type="entry name" value="Pectin lyase-like"/>
    <property type="match status" value="1"/>
</dbReference>
<dbReference type="PROSITE" id="PS51257">
    <property type="entry name" value="PROKAR_LIPOPROTEIN"/>
    <property type="match status" value="1"/>
</dbReference>
<dbReference type="InterPro" id="IPR011050">
    <property type="entry name" value="Pectin_lyase_fold/virulence"/>
</dbReference>
<dbReference type="EMBL" id="JACIFO010000002">
    <property type="protein sequence ID" value="MBB4118380.1"/>
    <property type="molecule type" value="Genomic_DNA"/>
</dbReference>
<dbReference type="Proteomes" id="UP000553034">
    <property type="component" value="Unassembled WGS sequence"/>
</dbReference>
<accession>A0A840EN38</accession>
<sequence>MKMLKQTPKIVALLMGSLMLLSSCSEDDDVATEPEAEILPPIVLDCDYFKEDRILENDPQRPIDYIVTCWARVQGSLKIEAGVVIEFENHAGLRVDLDNNVFEIKGTSSEPVILSGTSKQKGYWRGIFLSEAHNPNNLIEHTVIEYAGSQNLTGSSPVYEGSLAIRGSSGTTPQALTLNHVEISNGGSVGIDYHRVTKQNSVATSNLIITGNEDVPVKVSAEMAHIFDSSSSYSGNASDFLNITTSSYEIEDQTVTWEKLDVPYLVDGRVSIGDDGHLTIEAGVEMEFKSGAYLQPYGFLPPYNLSLKIMGTAADPVHLRAHNDINWGGIQYGFTQEDNIINYAIIENAKGDFPVGNHQNTGAIYMHASPKLRVSNTTFKDLQNCAFYSPYGADYFDNLEVTNVTFDNVAGGEYCDND</sequence>
<dbReference type="RefSeq" id="WP_221403681.1">
    <property type="nucleotide sequence ID" value="NZ_JACIFO010000002.1"/>
</dbReference>
<dbReference type="AlphaFoldDB" id="A0A840EN38"/>
<reference evidence="2 3" key="1">
    <citation type="submission" date="2020-08" db="EMBL/GenBank/DDBJ databases">
        <title>Genomic Encyclopedia of Type Strains, Phase IV (KMG-IV): sequencing the most valuable type-strain genomes for metagenomic binning, comparative biology and taxonomic classification.</title>
        <authorList>
            <person name="Goeker M."/>
        </authorList>
    </citation>
    <scope>NUCLEOTIDE SEQUENCE [LARGE SCALE GENOMIC DNA]</scope>
    <source>
        <strain evidence="2 3">DSM 29568</strain>
    </source>
</reference>
<evidence type="ECO:0000256" key="1">
    <source>
        <dbReference type="SAM" id="SignalP"/>
    </source>
</evidence>
<protein>
    <recommendedName>
        <fullName evidence="4">Right-handed parallel beta-helix repeat-containing protein</fullName>
    </recommendedName>
</protein>
<gene>
    <name evidence="2" type="ORF">GGR32_000654</name>
</gene>
<evidence type="ECO:0000313" key="3">
    <source>
        <dbReference type="Proteomes" id="UP000553034"/>
    </source>
</evidence>
<name>A0A840EN38_9FLAO</name>
<evidence type="ECO:0008006" key="4">
    <source>
        <dbReference type="Google" id="ProtNLM"/>
    </source>
</evidence>